<organism evidence="2 3">
    <name type="scientific">Nonomuraea africana</name>
    <dbReference type="NCBI Taxonomy" id="46171"/>
    <lineage>
        <taxon>Bacteria</taxon>
        <taxon>Bacillati</taxon>
        <taxon>Actinomycetota</taxon>
        <taxon>Actinomycetes</taxon>
        <taxon>Streptosporangiales</taxon>
        <taxon>Streptosporangiaceae</taxon>
        <taxon>Nonomuraea</taxon>
    </lineage>
</organism>
<dbReference type="RefSeq" id="WP_192773033.1">
    <property type="nucleotide sequence ID" value="NZ_BAAASY010000015.1"/>
</dbReference>
<evidence type="ECO:0000256" key="1">
    <source>
        <dbReference type="SAM" id="SignalP"/>
    </source>
</evidence>
<dbReference type="EMBL" id="JADBEF010000001">
    <property type="protein sequence ID" value="MBE1557396.1"/>
    <property type="molecule type" value="Genomic_DNA"/>
</dbReference>
<protein>
    <submittedName>
        <fullName evidence="2">Uncharacterized protein</fullName>
    </submittedName>
</protein>
<dbReference type="Proteomes" id="UP000661607">
    <property type="component" value="Unassembled WGS sequence"/>
</dbReference>
<feature type="chain" id="PRO_5046658065" evidence="1">
    <location>
        <begin position="26"/>
        <end position="105"/>
    </location>
</feature>
<accession>A0ABR9K6G4</accession>
<keyword evidence="1" id="KW-0732">Signal</keyword>
<comment type="caution">
    <text evidence="2">The sequence shown here is derived from an EMBL/GenBank/DDBJ whole genome shotgun (WGS) entry which is preliminary data.</text>
</comment>
<feature type="signal peptide" evidence="1">
    <location>
        <begin position="1"/>
        <end position="25"/>
    </location>
</feature>
<reference evidence="2 3" key="1">
    <citation type="submission" date="2020-10" db="EMBL/GenBank/DDBJ databases">
        <title>Sequencing the genomes of 1000 actinobacteria strains.</title>
        <authorList>
            <person name="Klenk H.-P."/>
        </authorList>
    </citation>
    <scope>NUCLEOTIDE SEQUENCE [LARGE SCALE GENOMIC DNA]</scope>
    <source>
        <strain evidence="2 3">DSM 43748</strain>
    </source>
</reference>
<keyword evidence="3" id="KW-1185">Reference proteome</keyword>
<gene>
    <name evidence="2" type="ORF">H4W81_000175</name>
</gene>
<evidence type="ECO:0000313" key="3">
    <source>
        <dbReference type="Proteomes" id="UP000661607"/>
    </source>
</evidence>
<sequence length="105" mass="10980">MKIMTLATIVAAAAVVSLTPGVANAEPIPSGCTSGNGYPSAGKYYYTWAKCTVGGGYVQAVATCTNGRVTTKARGPWVYVGSYSTAHCPDTHQRAIGHAYTIKKY</sequence>
<name>A0ABR9K6G4_9ACTN</name>
<evidence type="ECO:0000313" key="2">
    <source>
        <dbReference type="EMBL" id="MBE1557396.1"/>
    </source>
</evidence>
<proteinExistence type="predicted"/>